<reference evidence="7" key="1">
    <citation type="submission" date="2017-09" db="EMBL/GenBank/DDBJ databases">
        <authorList>
            <person name="Varghese N."/>
            <person name="Submissions S."/>
        </authorList>
    </citation>
    <scope>NUCLEOTIDE SEQUENCE [LARGE SCALE GENOMIC DNA]</scope>
    <source>
        <strain evidence="7">DSM 29961</strain>
    </source>
</reference>
<feature type="transmembrane region" description="Helical" evidence="4">
    <location>
        <begin position="162"/>
        <end position="182"/>
    </location>
</feature>
<dbReference type="Gene3D" id="1.20.1250.20">
    <property type="entry name" value="MFS general substrate transporter like domains"/>
    <property type="match status" value="1"/>
</dbReference>
<dbReference type="PANTHER" id="PTHR42910">
    <property type="entry name" value="TRANSPORTER SCO4007-RELATED"/>
    <property type="match status" value="1"/>
</dbReference>
<dbReference type="EMBL" id="OCNH01000001">
    <property type="protein sequence ID" value="SOD83310.1"/>
    <property type="molecule type" value="Genomic_DNA"/>
</dbReference>
<feature type="transmembrane region" description="Helical" evidence="4">
    <location>
        <begin position="132"/>
        <end position="150"/>
    </location>
</feature>
<keyword evidence="3 4" id="KW-0472">Membrane</keyword>
<dbReference type="PROSITE" id="PS50850">
    <property type="entry name" value="MFS"/>
    <property type="match status" value="1"/>
</dbReference>
<feature type="transmembrane region" description="Helical" evidence="4">
    <location>
        <begin position="105"/>
        <end position="125"/>
    </location>
</feature>
<dbReference type="Pfam" id="PF07690">
    <property type="entry name" value="MFS_1"/>
    <property type="match status" value="1"/>
</dbReference>
<accession>A0A286FJB1</accession>
<dbReference type="SUPFAM" id="SSF103473">
    <property type="entry name" value="MFS general substrate transporter"/>
    <property type="match status" value="1"/>
</dbReference>
<organism evidence="6 7">
    <name type="scientific">Spirosoma fluviale</name>
    <dbReference type="NCBI Taxonomy" id="1597977"/>
    <lineage>
        <taxon>Bacteria</taxon>
        <taxon>Pseudomonadati</taxon>
        <taxon>Bacteroidota</taxon>
        <taxon>Cytophagia</taxon>
        <taxon>Cytophagales</taxon>
        <taxon>Cytophagaceae</taxon>
        <taxon>Spirosoma</taxon>
    </lineage>
</organism>
<dbReference type="InterPro" id="IPR020846">
    <property type="entry name" value="MFS_dom"/>
</dbReference>
<evidence type="ECO:0000256" key="3">
    <source>
        <dbReference type="ARBA" id="ARBA00023136"/>
    </source>
</evidence>
<dbReference type="InterPro" id="IPR036259">
    <property type="entry name" value="MFS_trans_sf"/>
</dbReference>
<keyword evidence="1 4" id="KW-0812">Transmembrane</keyword>
<protein>
    <submittedName>
        <fullName evidence="6">Predicted arabinose efflux permease, MFS family</fullName>
    </submittedName>
</protein>
<keyword evidence="7" id="KW-1185">Reference proteome</keyword>
<evidence type="ECO:0000313" key="7">
    <source>
        <dbReference type="Proteomes" id="UP000219452"/>
    </source>
</evidence>
<feature type="transmembrane region" description="Helical" evidence="4">
    <location>
        <begin position="336"/>
        <end position="359"/>
    </location>
</feature>
<dbReference type="Proteomes" id="UP000219452">
    <property type="component" value="Unassembled WGS sequence"/>
</dbReference>
<gene>
    <name evidence="6" type="ORF">SAMN06269250_2433</name>
</gene>
<evidence type="ECO:0000313" key="6">
    <source>
        <dbReference type="EMBL" id="SOD83310.1"/>
    </source>
</evidence>
<dbReference type="InterPro" id="IPR011701">
    <property type="entry name" value="MFS"/>
</dbReference>
<dbReference type="GO" id="GO:0022857">
    <property type="term" value="F:transmembrane transporter activity"/>
    <property type="evidence" value="ECO:0007669"/>
    <property type="project" value="InterPro"/>
</dbReference>
<dbReference type="OrthoDB" id="9815356at2"/>
<keyword evidence="2 4" id="KW-1133">Transmembrane helix</keyword>
<dbReference type="PANTHER" id="PTHR42910:SF1">
    <property type="entry name" value="MAJOR FACILITATOR SUPERFAMILY (MFS) PROFILE DOMAIN-CONTAINING PROTEIN"/>
    <property type="match status" value="1"/>
</dbReference>
<evidence type="ECO:0000259" key="5">
    <source>
        <dbReference type="PROSITE" id="PS50850"/>
    </source>
</evidence>
<feature type="transmembrane region" description="Helical" evidence="4">
    <location>
        <begin position="247"/>
        <end position="264"/>
    </location>
</feature>
<feature type="transmembrane region" description="Helical" evidence="4">
    <location>
        <begin position="214"/>
        <end position="235"/>
    </location>
</feature>
<name>A0A286FJB1_9BACT</name>
<dbReference type="CDD" id="cd17324">
    <property type="entry name" value="MFS_NepI_like"/>
    <property type="match status" value="1"/>
</dbReference>
<dbReference type="RefSeq" id="WP_097125950.1">
    <property type="nucleotide sequence ID" value="NZ_OCNH01000001.1"/>
</dbReference>
<proteinExistence type="predicted"/>
<feature type="transmembrane region" description="Helical" evidence="4">
    <location>
        <begin position="46"/>
        <end position="64"/>
    </location>
</feature>
<sequence length="391" mass="41941">MNSKTLTPAHIAIMAVSAGVCVANIYYNQPILPHLARTFQASENEVGRVAVLAQAGYGVGLFFLTPLGDKLNRKRLMLFLQVLLVIALGCMAMATSLLLVNIMSFFIGLFAVSVQIIVPMAASLAKENRGRVVGIIFTGILVGVLFARVFSGFIAEWFGWRYVYGISAGMVGVVALALQLSLPNVSSAFTGTYGQLLSSTLAQIGRFPLLRNTALLGALVFGTFCSFWTTLTFHLSGPPFQYQTGTIGLFGLLAIGAALLAPVFGKQADKGNALKIRLFMASLLILSVLIVKVFPLSASAFILTVLLLDLGAQSIQVTNTALIYTLDSTAHSRINTVYMTSYFIGGAIGTFVGIQAWAWGGWNMVTWQLLLWSSLAMFVLLIGSRLKTATA</sequence>
<evidence type="ECO:0000256" key="4">
    <source>
        <dbReference type="SAM" id="Phobius"/>
    </source>
</evidence>
<evidence type="ECO:0000256" key="2">
    <source>
        <dbReference type="ARBA" id="ARBA00022989"/>
    </source>
</evidence>
<feature type="transmembrane region" description="Helical" evidence="4">
    <location>
        <begin position="276"/>
        <end position="294"/>
    </location>
</feature>
<feature type="transmembrane region" description="Helical" evidence="4">
    <location>
        <begin position="300"/>
        <end position="324"/>
    </location>
</feature>
<evidence type="ECO:0000256" key="1">
    <source>
        <dbReference type="ARBA" id="ARBA00022692"/>
    </source>
</evidence>
<feature type="transmembrane region" description="Helical" evidence="4">
    <location>
        <begin position="7"/>
        <end position="26"/>
    </location>
</feature>
<feature type="domain" description="Major facilitator superfamily (MFS) profile" evidence="5">
    <location>
        <begin position="1"/>
        <end position="391"/>
    </location>
</feature>
<dbReference type="AlphaFoldDB" id="A0A286FJB1"/>
<feature type="transmembrane region" description="Helical" evidence="4">
    <location>
        <begin position="76"/>
        <end position="99"/>
    </location>
</feature>
<feature type="transmembrane region" description="Helical" evidence="4">
    <location>
        <begin position="365"/>
        <end position="383"/>
    </location>
</feature>